<dbReference type="Gene3D" id="1.20.58.60">
    <property type="match status" value="2"/>
</dbReference>
<dbReference type="PANTHER" id="PTHR11915">
    <property type="entry name" value="SPECTRIN/FILAMIN RELATED CYTOSKELETAL PROTEIN"/>
    <property type="match status" value="1"/>
</dbReference>
<reference evidence="2" key="1">
    <citation type="submission" date="2021-09" db="EMBL/GenBank/DDBJ databases">
        <authorList>
            <person name="Martin H S."/>
        </authorList>
    </citation>
    <scope>NUCLEOTIDE SEQUENCE</scope>
</reference>
<dbReference type="Pfam" id="PF00435">
    <property type="entry name" value="Spectrin"/>
    <property type="match status" value="1"/>
</dbReference>
<keyword evidence="3" id="KW-1185">Reference proteome</keyword>
<dbReference type="EMBL" id="CAKASE010000077">
    <property type="protein sequence ID" value="CAG9578038.1"/>
    <property type="molecule type" value="Genomic_DNA"/>
</dbReference>
<protein>
    <submittedName>
        <fullName evidence="2">(African queen) hypothetical protein</fullName>
    </submittedName>
</protein>
<name>A0A8J2W924_9NEOP</name>
<proteinExistence type="predicted"/>
<gene>
    <name evidence="2" type="ORF">DCHRY22_LOCUS12543</name>
</gene>
<keyword evidence="1" id="KW-0677">Repeat</keyword>
<dbReference type="Proteomes" id="UP000789524">
    <property type="component" value="Unassembled WGS sequence"/>
</dbReference>
<dbReference type="SMART" id="SM00150">
    <property type="entry name" value="SPEC"/>
    <property type="match status" value="1"/>
</dbReference>
<dbReference type="InterPro" id="IPR002017">
    <property type="entry name" value="Spectrin_repeat"/>
</dbReference>
<dbReference type="AlphaFoldDB" id="A0A8J2W924"/>
<sequence>MNDPVSRSLVSSDGAAPASVQTTSVKESWVIEKQRICRAEVAAKNLRAVMALRQKHTALLHELRARDLVAMRHRGQGQSLIESKHPKSGEIERRLASLSQQWDVLRQLATDTDKQLADAAEAHQELLKLSEARRLQLEDAIKLYSLFAEWDDFDKWIRDKEKMLRTDEPQESVDNAKRLYEIC</sequence>
<dbReference type="InterPro" id="IPR018159">
    <property type="entry name" value="Spectrin/alpha-actinin"/>
</dbReference>
<organism evidence="2 3">
    <name type="scientific">Danaus chrysippus</name>
    <name type="common">African queen</name>
    <dbReference type="NCBI Taxonomy" id="151541"/>
    <lineage>
        <taxon>Eukaryota</taxon>
        <taxon>Metazoa</taxon>
        <taxon>Ecdysozoa</taxon>
        <taxon>Arthropoda</taxon>
        <taxon>Hexapoda</taxon>
        <taxon>Insecta</taxon>
        <taxon>Pterygota</taxon>
        <taxon>Neoptera</taxon>
        <taxon>Endopterygota</taxon>
        <taxon>Lepidoptera</taxon>
        <taxon>Glossata</taxon>
        <taxon>Ditrysia</taxon>
        <taxon>Papilionoidea</taxon>
        <taxon>Nymphalidae</taxon>
        <taxon>Danainae</taxon>
        <taxon>Danaini</taxon>
        <taxon>Danaina</taxon>
        <taxon>Danaus</taxon>
        <taxon>Anosia</taxon>
    </lineage>
</organism>
<comment type="caution">
    <text evidence="2">The sequence shown here is derived from an EMBL/GenBank/DDBJ whole genome shotgun (WGS) entry which is preliminary data.</text>
</comment>
<accession>A0A8J2W924</accession>
<dbReference type="GO" id="GO:0005737">
    <property type="term" value="C:cytoplasm"/>
    <property type="evidence" value="ECO:0007669"/>
    <property type="project" value="UniProtKB-ARBA"/>
</dbReference>
<dbReference type="OrthoDB" id="7464504at2759"/>
<dbReference type="CDD" id="cd00176">
    <property type="entry name" value="SPEC"/>
    <property type="match status" value="1"/>
</dbReference>
<evidence type="ECO:0000313" key="3">
    <source>
        <dbReference type="Proteomes" id="UP000789524"/>
    </source>
</evidence>
<dbReference type="SUPFAM" id="SSF46966">
    <property type="entry name" value="Spectrin repeat"/>
    <property type="match status" value="2"/>
</dbReference>
<evidence type="ECO:0000313" key="2">
    <source>
        <dbReference type="EMBL" id="CAG9578038.1"/>
    </source>
</evidence>
<evidence type="ECO:0000256" key="1">
    <source>
        <dbReference type="ARBA" id="ARBA00022737"/>
    </source>
</evidence>